<keyword evidence="1 2" id="KW-0732">Signal</keyword>
<name>A0ABZ2CCY6_9BACI</name>
<protein>
    <submittedName>
        <fullName evidence="4">S-layer homology domain-containing protein</fullName>
    </submittedName>
</protein>
<dbReference type="PANTHER" id="PTHR43308">
    <property type="entry name" value="OUTER MEMBRANE PROTEIN ALPHA-RELATED"/>
    <property type="match status" value="1"/>
</dbReference>
<evidence type="ECO:0000259" key="3">
    <source>
        <dbReference type="PROSITE" id="PS51272"/>
    </source>
</evidence>
<dbReference type="PROSITE" id="PS51272">
    <property type="entry name" value="SLH"/>
    <property type="match status" value="3"/>
</dbReference>
<evidence type="ECO:0000313" key="5">
    <source>
        <dbReference type="Proteomes" id="UP001357223"/>
    </source>
</evidence>
<proteinExistence type="predicted"/>
<feature type="chain" id="PRO_5045977729" evidence="2">
    <location>
        <begin position="29"/>
        <end position="415"/>
    </location>
</feature>
<dbReference type="Pfam" id="PF01832">
    <property type="entry name" value="Glucosaminidase"/>
    <property type="match status" value="1"/>
</dbReference>
<feature type="domain" description="SLH" evidence="3">
    <location>
        <begin position="301"/>
        <end position="358"/>
    </location>
</feature>
<feature type="domain" description="SLH" evidence="3">
    <location>
        <begin position="359"/>
        <end position="415"/>
    </location>
</feature>
<accession>A0ABZ2CCY6</accession>
<gene>
    <name evidence="4" type="ORF">R4Z09_27925</name>
</gene>
<sequence>MMVSRTRFASVIALCFTMILVNSVTTHAASINYLPFENAELGRNSNAYLSIYGTPSIELKEAFVNEIGVYAKAANAKWGAPTSAIMGMAIIESGYGTTRIAIHANNIFGIKAWGYNPPNAWQLKGQPNEDYEAIPVLADYGRDRIIYDENKRRDNWYRKFSSYEEAVNYLSGNLLLNYRYGFALNQYRDRINSGWSNEDASKQYLYEIADAGYNHLGGEYYRNTITKVMEEWNLYQYDEKGFADTVGHWANEEISFITSKGWANGYPDGTFKPGENLTRAQAAKMISNFIGLKPTGENIQFSDVSDSFWGKDFITRVAQHGVMNGIGTGKFSPETYMTRAQMAQMFFNAGFYQQVSTTETSEFNDINKSYWAFSAIETMKQEGIMAGYPNGNFGPADPITRAQMAAVMYRIYQKE</sequence>
<evidence type="ECO:0000313" key="4">
    <source>
        <dbReference type="EMBL" id="WVX81001.1"/>
    </source>
</evidence>
<dbReference type="RefSeq" id="WP_338449931.1">
    <property type="nucleotide sequence ID" value="NZ_CP137640.1"/>
</dbReference>
<dbReference type="EMBL" id="CP137640">
    <property type="protein sequence ID" value="WVX81001.1"/>
    <property type="molecule type" value="Genomic_DNA"/>
</dbReference>
<reference evidence="4 5" key="1">
    <citation type="submission" date="2023-10" db="EMBL/GenBank/DDBJ databases">
        <title>Niallia locisalis sp.nov. isolated from a salt pond sample.</title>
        <authorList>
            <person name="Li X.-J."/>
            <person name="Dong L."/>
        </authorList>
    </citation>
    <scope>NUCLEOTIDE SEQUENCE [LARGE SCALE GENOMIC DNA]</scope>
    <source>
        <strain evidence="4 5">DSM 29761</strain>
    </source>
</reference>
<evidence type="ECO:0000256" key="2">
    <source>
        <dbReference type="SAM" id="SignalP"/>
    </source>
</evidence>
<dbReference type="Gene3D" id="1.10.530.10">
    <property type="match status" value="1"/>
</dbReference>
<dbReference type="Proteomes" id="UP001357223">
    <property type="component" value="Chromosome"/>
</dbReference>
<feature type="signal peptide" evidence="2">
    <location>
        <begin position="1"/>
        <end position="28"/>
    </location>
</feature>
<organism evidence="4 5">
    <name type="scientific">Niallia oryzisoli</name>
    <dbReference type="NCBI Taxonomy" id="1737571"/>
    <lineage>
        <taxon>Bacteria</taxon>
        <taxon>Bacillati</taxon>
        <taxon>Bacillota</taxon>
        <taxon>Bacilli</taxon>
        <taxon>Bacillales</taxon>
        <taxon>Bacillaceae</taxon>
        <taxon>Niallia</taxon>
    </lineage>
</organism>
<evidence type="ECO:0000256" key="1">
    <source>
        <dbReference type="ARBA" id="ARBA00022729"/>
    </source>
</evidence>
<dbReference type="InterPro" id="IPR002901">
    <property type="entry name" value="MGlyc_endo_b_GlcNAc-like_dom"/>
</dbReference>
<feature type="domain" description="SLH" evidence="3">
    <location>
        <begin position="237"/>
        <end position="300"/>
    </location>
</feature>
<dbReference type="InterPro" id="IPR051465">
    <property type="entry name" value="Cell_Envelope_Struct_Comp"/>
</dbReference>
<dbReference type="Pfam" id="PF00395">
    <property type="entry name" value="SLH"/>
    <property type="match status" value="3"/>
</dbReference>
<dbReference type="InterPro" id="IPR001119">
    <property type="entry name" value="SLH_dom"/>
</dbReference>
<keyword evidence="5" id="KW-1185">Reference proteome</keyword>